<dbReference type="FunFam" id="3.30.420.10:FF:000045">
    <property type="entry name" value="3'-5' exonuclease DinG"/>
    <property type="match status" value="1"/>
</dbReference>
<dbReference type="EMBL" id="JACFOF010000005">
    <property type="protein sequence ID" value="MBW7953682.1"/>
    <property type="molecule type" value="Genomic_DNA"/>
</dbReference>
<dbReference type="InterPro" id="IPR012337">
    <property type="entry name" value="RNaseH-like_sf"/>
</dbReference>
<dbReference type="Pfam" id="PF01541">
    <property type="entry name" value="GIY-YIG"/>
    <property type="match status" value="1"/>
</dbReference>
<dbReference type="PANTHER" id="PTHR30231:SF37">
    <property type="entry name" value="EXODEOXYRIBONUCLEASE 10"/>
    <property type="match status" value="1"/>
</dbReference>
<dbReference type="SUPFAM" id="SSF53098">
    <property type="entry name" value="Ribonuclease H-like"/>
    <property type="match status" value="1"/>
</dbReference>
<dbReference type="GO" id="GO:0045004">
    <property type="term" value="P:DNA replication proofreading"/>
    <property type="evidence" value="ECO:0007669"/>
    <property type="project" value="TreeGrafter"/>
</dbReference>
<dbReference type="GO" id="GO:0003887">
    <property type="term" value="F:DNA-directed DNA polymerase activity"/>
    <property type="evidence" value="ECO:0007669"/>
    <property type="project" value="InterPro"/>
</dbReference>
<dbReference type="InterPro" id="IPR036397">
    <property type="entry name" value="RNaseH_sf"/>
</dbReference>
<proteinExistence type="predicted"/>
<feature type="domain" description="GIY-YIG" evidence="1">
    <location>
        <begin position="191"/>
        <end position="264"/>
    </location>
</feature>
<reference evidence="2" key="1">
    <citation type="journal article" date="2022" name="ISME J.">
        <title>A general approach to explore prokaryotic protein glycosylation reveals the unique surface layer modulation of an anammox bacterium.</title>
        <authorList>
            <person name="Pabst M."/>
            <person name="Grouzdev D.S."/>
            <person name="Lawson C.E."/>
            <person name="Kleikamp H.B.C."/>
            <person name="de Ram C."/>
            <person name="Louwen R."/>
            <person name="Lin Y.M."/>
            <person name="Lucker S."/>
            <person name="van Loosdrecht M.C.M."/>
            <person name="Laureni M."/>
        </authorList>
    </citation>
    <scope>NUCLEOTIDE SEQUENCE</scope>
    <source>
        <strain evidence="2">BROCD043</strain>
    </source>
</reference>
<dbReference type="InterPro" id="IPR047296">
    <property type="entry name" value="GIY-YIG_UvrC_Cho"/>
</dbReference>
<organism evidence="2 3">
    <name type="scientific">Candidatus Dojkabacteria bacterium</name>
    <dbReference type="NCBI Taxonomy" id="2099670"/>
    <lineage>
        <taxon>Bacteria</taxon>
        <taxon>Candidatus Dojkabacteria</taxon>
    </lineage>
</organism>
<name>A0A952AKG7_9BACT</name>
<dbReference type="NCBIfam" id="TIGR00573">
    <property type="entry name" value="dnaq"/>
    <property type="match status" value="1"/>
</dbReference>
<dbReference type="CDD" id="cd10434">
    <property type="entry name" value="GIY-YIG_UvrC_Cho"/>
    <property type="match status" value="1"/>
</dbReference>
<accession>A0A952AKG7</accession>
<dbReference type="InterPro" id="IPR000305">
    <property type="entry name" value="GIY-YIG_endonuc"/>
</dbReference>
<protein>
    <submittedName>
        <fullName evidence="2">3'-5' exoribonuclease</fullName>
    </submittedName>
</protein>
<dbReference type="PANTHER" id="PTHR30231">
    <property type="entry name" value="DNA POLYMERASE III SUBUNIT EPSILON"/>
    <property type="match status" value="1"/>
</dbReference>
<dbReference type="CDD" id="cd06127">
    <property type="entry name" value="DEDDh"/>
    <property type="match status" value="1"/>
</dbReference>
<dbReference type="PROSITE" id="PS50164">
    <property type="entry name" value="GIY_YIG"/>
    <property type="match status" value="1"/>
</dbReference>
<dbReference type="Gene3D" id="3.30.420.10">
    <property type="entry name" value="Ribonuclease H-like superfamily/Ribonuclease H"/>
    <property type="match status" value="1"/>
</dbReference>
<evidence type="ECO:0000259" key="1">
    <source>
        <dbReference type="PROSITE" id="PS50164"/>
    </source>
</evidence>
<dbReference type="Gene3D" id="3.40.1440.10">
    <property type="entry name" value="GIY-YIG endonuclease"/>
    <property type="match status" value="1"/>
</dbReference>
<dbReference type="SUPFAM" id="SSF82771">
    <property type="entry name" value="GIY-YIG endonuclease"/>
    <property type="match status" value="1"/>
</dbReference>
<dbReference type="AlphaFoldDB" id="A0A952AKG7"/>
<dbReference type="InterPro" id="IPR013520">
    <property type="entry name" value="Ribonucl_H"/>
</dbReference>
<dbReference type="SMART" id="SM00465">
    <property type="entry name" value="GIYc"/>
    <property type="match status" value="1"/>
</dbReference>
<dbReference type="GO" id="GO:0008408">
    <property type="term" value="F:3'-5' exonuclease activity"/>
    <property type="evidence" value="ECO:0007669"/>
    <property type="project" value="TreeGrafter"/>
</dbReference>
<dbReference type="Proteomes" id="UP000781173">
    <property type="component" value="Unassembled WGS sequence"/>
</dbReference>
<dbReference type="GO" id="GO:0005829">
    <property type="term" value="C:cytosol"/>
    <property type="evidence" value="ECO:0007669"/>
    <property type="project" value="TreeGrafter"/>
</dbReference>
<dbReference type="InterPro" id="IPR035901">
    <property type="entry name" value="GIY-YIG_endonuc_sf"/>
</dbReference>
<comment type="caution">
    <text evidence="2">The sequence shown here is derived from an EMBL/GenBank/DDBJ whole genome shotgun (WGS) entry which is preliminary data.</text>
</comment>
<dbReference type="Pfam" id="PF00929">
    <property type="entry name" value="RNase_T"/>
    <property type="match status" value="1"/>
</dbReference>
<dbReference type="InterPro" id="IPR006054">
    <property type="entry name" value="DnaQ"/>
</dbReference>
<dbReference type="GO" id="GO:0003677">
    <property type="term" value="F:DNA binding"/>
    <property type="evidence" value="ECO:0007669"/>
    <property type="project" value="InterPro"/>
</dbReference>
<dbReference type="GO" id="GO:0006289">
    <property type="term" value="P:nucleotide-excision repair"/>
    <property type="evidence" value="ECO:0007669"/>
    <property type="project" value="InterPro"/>
</dbReference>
<evidence type="ECO:0000313" key="2">
    <source>
        <dbReference type="EMBL" id="MBW7953682.1"/>
    </source>
</evidence>
<dbReference type="SMART" id="SM00479">
    <property type="entry name" value="EXOIII"/>
    <property type="match status" value="1"/>
</dbReference>
<gene>
    <name evidence="2" type="ORF">H3C67_02755</name>
</gene>
<evidence type="ECO:0000313" key="3">
    <source>
        <dbReference type="Proteomes" id="UP000781173"/>
    </source>
</evidence>
<sequence length="450" mass="52362">MKRPIILLDIETTGVNADKDRIIEIAMVKIIDNKIEDQFSTLLNPEQRIPEFISGLTGINEVDVQNSNTFSEIANQVSDFIGDHLLIAHNALFDISFLNQELTRSKVQRRLTYACSVRLSRKLYPNYRKHGLDSIVSRLNIQVENRHRALDDALVIKSFLDQAYKDFTKEYVLTLIDSMSRDINSNLKYPQSPGIYIFRDENNYPVYVGKSINLRSRINSHLHNGDDRILKAMHKIEVLPTAGEFSALIDEVLAIKNFRPVYNKLLRKKESFYILERSYDSMGYIQMLIKEVADLDFHNLNSVYAIFYSKNELLRFLRTKAEEHMLCHKYLGLEKSKGSCFAFKLGKCNGACNQNISAADHNHIIENVFAQYKLQNWPWQGAITITEKREEITCKYSFDDWCLIGSKQINAHVVTNTAEYEKRFDFDIYRILQMALKKMKHLDIKEHEPR</sequence>